<dbReference type="AlphaFoldDB" id="A0A7L9WQN1"/>
<reference evidence="3 4" key="1">
    <citation type="submission" date="2019-10" db="EMBL/GenBank/DDBJ databases">
        <title>Pseudopuniceibacterium sp. HQ09 islated from Antarctica.</title>
        <authorList>
            <person name="Liao L."/>
            <person name="Su S."/>
            <person name="Chen B."/>
            <person name="Yu Y."/>
        </authorList>
    </citation>
    <scope>NUCLEOTIDE SEQUENCE [LARGE SCALE GENOMIC DNA]</scope>
    <source>
        <strain evidence="3 4">HQ09</strain>
    </source>
</reference>
<sequence>MSDRPVPCPTWPNSLWKATAGAQELNPALQGDLQADVTVIGAGFTGLRCALTLAEAGCRVVVLDTGDVGWGASGRNGGQVNPMLPHNTPEMLQKILGPTYFERLTQASLTSADELFAMIRQYGINCRPRQAGWLRVNHNDAARRKSEAGVAAWNTFGAGMYHVEGAELLRIAGTDRYPSGVVTPRGGAVQPLMLARGVAAAAKSRGVMIHGQSPVTALRKDGAVWTASTPEGAVTSDWVVVATNGYSGALLPDLAASVLPLTPIQIATGPLPEGLIDAILPEGHTISDSRRVIMYARREADNRMVYGGVGTPAKGGDFGGFEWLMQDAERVFPQLKGVRWRYRWGGRVAVTDDHLPHLHEPRPGMLVGMGYNGRGVALSHVMGRVLAERILGAAPDSLAFPVTQARSFPFGRTKRMGLRAAVRLMKLMDHIEMR</sequence>
<dbReference type="Gene3D" id="3.30.9.10">
    <property type="entry name" value="D-Amino Acid Oxidase, subunit A, domain 2"/>
    <property type="match status" value="1"/>
</dbReference>
<keyword evidence="1" id="KW-0560">Oxidoreductase</keyword>
<evidence type="ECO:0000256" key="1">
    <source>
        <dbReference type="ARBA" id="ARBA00023002"/>
    </source>
</evidence>
<dbReference type="Pfam" id="PF01266">
    <property type="entry name" value="DAO"/>
    <property type="match status" value="1"/>
</dbReference>
<dbReference type="InterPro" id="IPR036188">
    <property type="entry name" value="FAD/NAD-bd_sf"/>
</dbReference>
<evidence type="ECO:0000313" key="3">
    <source>
        <dbReference type="EMBL" id="QOL81838.1"/>
    </source>
</evidence>
<gene>
    <name evidence="3" type="ORF">F3W81_14000</name>
</gene>
<organism evidence="3 4">
    <name type="scientific">Pseudooceanicola spongiae</name>
    <dbReference type="NCBI Taxonomy" id="2613965"/>
    <lineage>
        <taxon>Bacteria</taxon>
        <taxon>Pseudomonadati</taxon>
        <taxon>Pseudomonadota</taxon>
        <taxon>Alphaproteobacteria</taxon>
        <taxon>Rhodobacterales</taxon>
        <taxon>Paracoccaceae</taxon>
        <taxon>Pseudooceanicola</taxon>
    </lineage>
</organism>
<dbReference type="EMBL" id="CP045201">
    <property type="protein sequence ID" value="QOL81838.1"/>
    <property type="molecule type" value="Genomic_DNA"/>
</dbReference>
<protein>
    <submittedName>
        <fullName evidence="3">FAD-dependent oxidoreductase</fullName>
    </submittedName>
</protein>
<evidence type="ECO:0000259" key="2">
    <source>
        <dbReference type="Pfam" id="PF01266"/>
    </source>
</evidence>
<dbReference type="Gene3D" id="3.50.50.60">
    <property type="entry name" value="FAD/NAD(P)-binding domain"/>
    <property type="match status" value="1"/>
</dbReference>
<dbReference type="GO" id="GO:0005737">
    <property type="term" value="C:cytoplasm"/>
    <property type="evidence" value="ECO:0007669"/>
    <property type="project" value="TreeGrafter"/>
</dbReference>
<dbReference type="KEGG" id="pshq:F3W81_14000"/>
<dbReference type="GO" id="GO:0016491">
    <property type="term" value="F:oxidoreductase activity"/>
    <property type="evidence" value="ECO:0007669"/>
    <property type="project" value="UniProtKB-KW"/>
</dbReference>
<dbReference type="PANTHER" id="PTHR13847">
    <property type="entry name" value="SARCOSINE DEHYDROGENASE-RELATED"/>
    <property type="match status" value="1"/>
</dbReference>
<dbReference type="RefSeq" id="WP_193079755.1">
    <property type="nucleotide sequence ID" value="NZ_CP045201.1"/>
</dbReference>
<feature type="domain" description="FAD dependent oxidoreductase" evidence="2">
    <location>
        <begin position="36"/>
        <end position="389"/>
    </location>
</feature>
<dbReference type="PANTHER" id="PTHR13847:SF281">
    <property type="entry name" value="FAD DEPENDENT OXIDOREDUCTASE DOMAIN-CONTAINING PROTEIN"/>
    <property type="match status" value="1"/>
</dbReference>
<name>A0A7L9WQN1_9RHOB</name>
<dbReference type="SUPFAM" id="SSF51905">
    <property type="entry name" value="FAD/NAD(P)-binding domain"/>
    <property type="match status" value="1"/>
</dbReference>
<dbReference type="Proteomes" id="UP000594118">
    <property type="component" value="Chromosome"/>
</dbReference>
<proteinExistence type="predicted"/>
<evidence type="ECO:0000313" key="4">
    <source>
        <dbReference type="Proteomes" id="UP000594118"/>
    </source>
</evidence>
<dbReference type="InterPro" id="IPR006076">
    <property type="entry name" value="FAD-dep_OxRdtase"/>
</dbReference>
<keyword evidence="4" id="KW-1185">Reference proteome</keyword>
<accession>A0A7L9WQN1</accession>